<dbReference type="InterPro" id="IPR013785">
    <property type="entry name" value="Aldolase_TIM"/>
</dbReference>
<sequence>MNAPLTASRLSVVAAALTDADGRVLLAQRPSTHHHAGLWEFPGGKREQHESPLQALRRELHEELGIEVQSAEPLICIPFDLGQRPIELDVYQVSRFAGVPVALEHQALHWVERRALAQYPLPQADRPAAAALSRPDRMAVTPEGIAAPSVAEGVIGLLRAGHRLIQLRCPQLDASAQRELAAALLPDVRKFAADLLLNGDIEGAERLGCGLHLRSAQLQQTRPRLASGQILSAACHDLADLARAEALRVDCVVLGAVMSTATHPGRAALGWAGFAQLRACSSLPIYAIGGLCADDLTTARRHGAQGVAAIRAFWPLP</sequence>
<dbReference type="EMBL" id="JACYTR010000009">
    <property type="protein sequence ID" value="MBD8525466.1"/>
    <property type="molecule type" value="Genomic_DNA"/>
</dbReference>
<dbReference type="GO" id="GO:0046872">
    <property type="term" value="F:metal ion binding"/>
    <property type="evidence" value="ECO:0007669"/>
    <property type="project" value="UniProtKB-KW"/>
</dbReference>
<evidence type="ECO:0000256" key="3">
    <source>
        <dbReference type="ARBA" id="ARBA00022457"/>
    </source>
</evidence>
<dbReference type="InterPro" id="IPR000086">
    <property type="entry name" value="NUDIX_hydrolase_dom"/>
</dbReference>
<dbReference type="InterPro" id="IPR020476">
    <property type="entry name" value="Nudix_hydrolase"/>
</dbReference>
<evidence type="ECO:0000256" key="10">
    <source>
        <dbReference type="ARBA" id="ARBA00035861"/>
    </source>
</evidence>
<evidence type="ECO:0000256" key="14">
    <source>
        <dbReference type="ARBA" id="ARBA00041592"/>
    </source>
</evidence>
<dbReference type="AlphaFoldDB" id="A0AAW3ZHG4"/>
<evidence type="ECO:0000259" key="17">
    <source>
        <dbReference type="PROSITE" id="PS51462"/>
    </source>
</evidence>
<dbReference type="Gene3D" id="3.90.79.10">
    <property type="entry name" value="Nucleoside Triphosphate Pyrophosphohydrolase"/>
    <property type="match status" value="1"/>
</dbReference>
<keyword evidence="5" id="KW-0479">Metal-binding</keyword>
<comment type="caution">
    <text evidence="18">The sequence shown here is derived from an EMBL/GenBank/DDBJ whole genome shotgun (WGS) entry which is preliminary data.</text>
</comment>
<evidence type="ECO:0000256" key="2">
    <source>
        <dbReference type="ARBA" id="ARBA00005582"/>
    </source>
</evidence>
<dbReference type="GO" id="GO:0044715">
    <property type="term" value="F:8-oxo-dGDP phosphatase activity"/>
    <property type="evidence" value="ECO:0007669"/>
    <property type="project" value="TreeGrafter"/>
</dbReference>
<evidence type="ECO:0000313" key="18">
    <source>
        <dbReference type="EMBL" id="MBD8525466.1"/>
    </source>
</evidence>
<dbReference type="InterPro" id="IPR015797">
    <property type="entry name" value="NUDIX_hydrolase-like_dom_sf"/>
</dbReference>
<evidence type="ECO:0000256" key="15">
    <source>
        <dbReference type="ARBA" id="ARBA00041979"/>
    </source>
</evidence>
<dbReference type="Pfam" id="PF14815">
    <property type="entry name" value="NUDIX_4"/>
    <property type="match status" value="1"/>
</dbReference>
<dbReference type="EC" id="3.6.1.55" evidence="12"/>
<proteinExistence type="inferred from homology"/>
<evidence type="ECO:0000256" key="9">
    <source>
        <dbReference type="ARBA" id="ARBA00023204"/>
    </source>
</evidence>
<dbReference type="InterPro" id="IPR022998">
    <property type="entry name" value="ThiamineP_synth_TenI"/>
</dbReference>
<evidence type="ECO:0000256" key="7">
    <source>
        <dbReference type="ARBA" id="ARBA00022801"/>
    </source>
</evidence>
<dbReference type="GO" id="GO:0008413">
    <property type="term" value="F:8-oxo-7,8-dihydroguanosine triphosphate pyrophosphatase activity"/>
    <property type="evidence" value="ECO:0007669"/>
    <property type="project" value="TreeGrafter"/>
</dbReference>
<evidence type="ECO:0000256" key="5">
    <source>
        <dbReference type="ARBA" id="ARBA00022723"/>
    </source>
</evidence>
<evidence type="ECO:0000256" key="1">
    <source>
        <dbReference type="ARBA" id="ARBA00001946"/>
    </source>
</evidence>
<dbReference type="InterPro" id="IPR029119">
    <property type="entry name" value="MutY_C"/>
</dbReference>
<dbReference type="PROSITE" id="PS00893">
    <property type="entry name" value="NUDIX_BOX"/>
    <property type="match status" value="1"/>
</dbReference>
<dbReference type="NCBIfam" id="NF006530">
    <property type="entry name" value="PRK08999.1"/>
    <property type="match status" value="1"/>
</dbReference>
<evidence type="ECO:0000256" key="13">
    <source>
        <dbReference type="ARBA" id="ARBA00040794"/>
    </source>
</evidence>
<keyword evidence="6" id="KW-0227">DNA damage</keyword>
<dbReference type="Gene3D" id="3.20.20.70">
    <property type="entry name" value="Aldolase class I"/>
    <property type="match status" value="1"/>
</dbReference>
<dbReference type="InterPro" id="IPR036206">
    <property type="entry name" value="ThiamineP_synth_sf"/>
</dbReference>
<dbReference type="InterPro" id="IPR020084">
    <property type="entry name" value="NUDIX_hydrolase_CS"/>
</dbReference>
<dbReference type="InterPro" id="IPR047127">
    <property type="entry name" value="MutT-like"/>
</dbReference>
<evidence type="ECO:0000256" key="16">
    <source>
        <dbReference type="ARBA" id="ARBA00042798"/>
    </source>
</evidence>
<dbReference type="GO" id="GO:0009228">
    <property type="term" value="P:thiamine biosynthetic process"/>
    <property type="evidence" value="ECO:0007669"/>
    <property type="project" value="UniProtKB-KW"/>
</dbReference>
<keyword evidence="4" id="KW-0235">DNA replication</keyword>
<dbReference type="Proteomes" id="UP000613768">
    <property type="component" value="Unassembled WGS sequence"/>
</dbReference>
<reference evidence="18 19" key="1">
    <citation type="submission" date="2020-09" db="EMBL/GenBank/DDBJ databases">
        <title>Pseudoxanthomonas sp. CAU 1598 isolated from sand of Yaerae Beach.</title>
        <authorList>
            <person name="Kim W."/>
        </authorList>
    </citation>
    <scope>NUCLEOTIDE SEQUENCE [LARGE SCALE GENOMIC DNA]</scope>
    <source>
        <strain evidence="18 19">CAU 1598</strain>
    </source>
</reference>
<dbReference type="SUPFAM" id="SSF51391">
    <property type="entry name" value="Thiamin phosphate synthase"/>
    <property type="match status" value="1"/>
</dbReference>
<evidence type="ECO:0000256" key="11">
    <source>
        <dbReference type="ARBA" id="ARBA00036904"/>
    </source>
</evidence>
<organism evidence="18 19">
    <name type="scientific">Pseudomarimonas arenosa</name>
    <dbReference type="NCBI Taxonomy" id="2774145"/>
    <lineage>
        <taxon>Bacteria</taxon>
        <taxon>Pseudomonadati</taxon>
        <taxon>Pseudomonadota</taxon>
        <taxon>Gammaproteobacteria</taxon>
        <taxon>Lysobacterales</taxon>
        <taxon>Lysobacteraceae</taxon>
        <taxon>Pseudomarimonas</taxon>
    </lineage>
</organism>
<dbReference type="GO" id="GO:0006281">
    <property type="term" value="P:DNA repair"/>
    <property type="evidence" value="ECO:0007669"/>
    <property type="project" value="UniProtKB-KW"/>
</dbReference>
<dbReference type="GO" id="GO:0044716">
    <property type="term" value="F:8-oxo-GDP phosphatase activity"/>
    <property type="evidence" value="ECO:0007669"/>
    <property type="project" value="TreeGrafter"/>
</dbReference>
<dbReference type="CDD" id="cd03425">
    <property type="entry name" value="NUDIX_MutT_NudA_like"/>
    <property type="match status" value="1"/>
</dbReference>
<dbReference type="GO" id="GO:0035539">
    <property type="term" value="F:8-oxo-7,8-dihydrodeoxyguanosine triphosphate pyrophosphatase activity"/>
    <property type="evidence" value="ECO:0007669"/>
    <property type="project" value="UniProtKB-EC"/>
</dbReference>
<comment type="cofactor">
    <cofactor evidence="1">
        <name>Mg(2+)</name>
        <dbReference type="ChEBI" id="CHEBI:18420"/>
    </cofactor>
</comment>
<accession>A0AAW3ZHG4</accession>
<feature type="domain" description="Nudix hydrolase" evidence="17">
    <location>
        <begin position="7"/>
        <end position="134"/>
    </location>
</feature>
<keyword evidence="3" id="KW-0515">Mutator protein</keyword>
<dbReference type="GO" id="GO:0006260">
    <property type="term" value="P:DNA replication"/>
    <property type="evidence" value="ECO:0007669"/>
    <property type="project" value="UniProtKB-KW"/>
</dbReference>
<evidence type="ECO:0000256" key="4">
    <source>
        <dbReference type="ARBA" id="ARBA00022705"/>
    </source>
</evidence>
<dbReference type="Pfam" id="PF02581">
    <property type="entry name" value="TMP-TENI"/>
    <property type="match status" value="1"/>
</dbReference>
<dbReference type="PANTHER" id="PTHR47707:SF1">
    <property type="entry name" value="NUDIX HYDROLASE FAMILY PROTEIN"/>
    <property type="match status" value="1"/>
</dbReference>
<keyword evidence="8" id="KW-0460">Magnesium</keyword>
<dbReference type="SUPFAM" id="SSF55811">
    <property type="entry name" value="Nudix"/>
    <property type="match status" value="1"/>
</dbReference>
<keyword evidence="7 18" id="KW-0378">Hydrolase</keyword>
<dbReference type="PRINTS" id="PR00502">
    <property type="entry name" value="NUDIXFAMILY"/>
</dbReference>
<dbReference type="CDD" id="cd00564">
    <property type="entry name" value="TMP_TenI"/>
    <property type="match status" value="1"/>
</dbReference>
<evidence type="ECO:0000256" key="8">
    <source>
        <dbReference type="ARBA" id="ARBA00022842"/>
    </source>
</evidence>
<protein>
    <recommendedName>
        <fullName evidence="13">8-oxo-dGTP diphosphatase</fullName>
        <ecNumber evidence="12">3.6.1.55</ecNumber>
    </recommendedName>
    <alternativeName>
        <fullName evidence="16">7,8-dihydro-8-oxoguanine-triphosphatase</fullName>
    </alternativeName>
    <alternativeName>
        <fullName evidence="15">Mutator protein MutT</fullName>
    </alternativeName>
    <alternativeName>
        <fullName evidence="14">dGTP pyrophosphohydrolase</fullName>
    </alternativeName>
</protein>
<keyword evidence="19" id="KW-1185">Reference proteome</keyword>
<dbReference type="PROSITE" id="PS51462">
    <property type="entry name" value="NUDIX"/>
    <property type="match status" value="1"/>
</dbReference>
<name>A0AAW3ZHG4_9GAMM</name>
<evidence type="ECO:0000256" key="12">
    <source>
        <dbReference type="ARBA" id="ARBA00038905"/>
    </source>
</evidence>
<dbReference type="RefSeq" id="WP_192028811.1">
    <property type="nucleotide sequence ID" value="NZ_JACYTR010000009.1"/>
</dbReference>
<gene>
    <name evidence="18" type="ORF">IFO71_06890</name>
</gene>
<comment type="catalytic activity">
    <reaction evidence="11">
        <text>8-oxo-GTP + H2O = 8-oxo-GMP + diphosphate + H(+)</text>
        <dbReference type="Rhea" id="RHEA:67616"/>
        <dbReference type="ChEBI" id="CHEBI:15377"/>
        <dbReference type="ChEBI" id="CHEBI:15378"/>
        <dbReference type="ChEBI" id="CHEBI:33019"/>
        <dbReference type="ChEBI" id="CHEBI:143553"/>
        <dbReference type="ChEBI" id="CHEBI:145694"/>
    </reaction>
</comment>
<comment type="catalytic activity">
    <reaction evidence="10">
        <text>8-oxo-dGTP + H2O = 8-oxo-dGMP + diphosphate + H(+)</text>
        <dbReference type="Rhea" id="RHEA:31575"/>
        <dbReference type="ChEBI" id="CHEBI:15377"/>
        <dbReference type="ChEBI" id="CHEBI:15378"/>
        <dbReference type="ChEBI" id="CHEBI:33019"/>
        <dbReference type="ChEBI" id="CHEBI:63224"/>
        <dbReference type="ChEBI" id="CHEBI:77896"/>
        <dbReference type="EC" id="3.6.1.55"/>
    </reaction>
</comment>
<keyword evidence="9" id="KW-0234">DNA repair</keyword>
<dbReference type="PANTHER" id="PTHR47707">
    <property type="entry name" value="8-OXO-DGTP DIPHOSPHATASE"/>
    <property type="match status" value="1"/>
</dbReference>
<evidence type="ECO:0000256" key="6">
    <source>
        <dbReference type="ARBA" id="ARBA00022763"/>
    </source>
</evidence>
<comment type="similarity">
    <text evidence="2">Belongs to the Nudix hydrolase family.</text>
</comment>
<evidence type="ECO:0000313" key="19">
    <source>
        <dbReference type="Proteomes" id="UP000613768"/>
    </source>
</evidence>